<dbReference type="Pfam" id="PF03787">
    <property type="entry name" value="RAMPs"/>
    <property type="match status" value="1"/>
</dbReference>
<evidence type="ECO:0000313" key="5">
    <source>
        <dbReference type="Proteomes" id="UP000663722"/>
    </source>
</evidence>
<keyword evidence="2" id="KW-0175">Coiled coil</keyword>
<dbReference type="Proteomes" id="UP000663722">
    <property type="component" value="Chromosome"/>
</dbReference>
<evidence type="ECO:0000256" key="1">
    <source>
        <dbReference type="ARBA" id="ARBA00023118"/>
    </source>
</evidence>
<proteinExistence type="predicted"/>
<sequence>MKEVTLSVILTLKGPVIAGSSAAGAFGIDLPFAKTGSGELYLPGTHVKGRLRESIEAIQSALELSEDEIEEWLGQGSSEYNRPKRGRLIFEDFVTLTKDGKGIRTRIRMDPERGAVRKGAYLVIESPFKSGEMVEFKGRIRFFCENDGEFSKIKTIIHKGLRWIPALGGQRSAGFGCLTHVKLEKESETLIPEIVTPRTSCEALNLKLFPKSPFCIAIPRKAENLFESDSVISGGAIKGSIANTLNRILGKPLNEEIDDSLPPPWTELGRYFSDIRFDHGFPSSEEGGRPTHYPLSTVRTQKDEESDKAETHDVIFWSGPRLIHGKAPVFSTDWKGKDFEAVESEFRWGKRPNTILRVRTAMDKDKRRSDEGKLFAYEMINPEGFVWHTRANLTKVPEKERVNVRSQLETLLTEFGIRYLGKTKADVEVIVSPAEKQTVPDPAKENLWVITLQTPALMTEPKTSLNEALVNSEILFKEYNAFWKEISDNTLTLIRFFAEQKLMGGYLHYRFQSGRPYNPFLLTSEKSVFLLKSDEGKPWKETKKLFKDWLSLGLPLPKWALKKYGGEDGISWKNCPFVRENGFGEITLG</sequence>
<accession>A0A975BPD1</accession>
<reference evidence="4" key="1">
    <citation type="journal article" date="2021" name="Microb. Physiol.">
        <title>Proteogenomic Insights into the Physiology of Marine, Sulfate-Reducing, Filamentous Desulfonema limicola and Desulfonema magnum.</title>
        <authorList>
            <person name="Schnaars V."/>
            <person name="Wohlbrand L."/>
            <person name="Scheve S."/>
            <person name="Hinrichs C."/>
            <person name="Reinhardt R."/>
            <person name="Rabus R."/>
        </authorList>
    </citation>
    <scope>NUCLEOTIDE SEQUENCE</scope>
    <source>
        <strain evidence="4">4be13</strain>
    </source>
</reference>
<keyword evidence="1" id="KW-0051">Antiviral defense</keyword>
<name>A0A975BPD1_9BACT</name>
<protein>
    <submittedName>
        <fullName evidence="4">CRISPR type III-associated RAMP domain-containing protein</fullName>
    </submittedName>
</protein>
<organism evidence="4 5">
    <name type="scientific">Desulfonema magnum</name>
    <dbReference type="NCBI Taxonomy" id="45655"/>
    <lineage>
        <taxon>Bacteria</taxon>
        <taxon>Pseudomonadati</taxon>
        <taxon>Thermodesulfobacteriota</taxon>
        <taxon>Desulfobacteria</taxon>
        <taxon>Desulfobacterales</taxon>
        <taxon>Desulfococcaceae</taxon>
        <taxon>Desulfonema</taxon>
    </lineage>
</organism>
<gene>
    <name evidence="4" type="ORF">dnm_052920</name>
</gene>
<dbReference type="CDD" id="cd09726">
    <property type="entry name" value="RAMP_I_III"/>
    <property type="match status" value="1"/>
</dbReference>
<dbReference type="EMBL" id="CP061800">
    <property type="protein sequence ID" value="QTA89242.1"/>
    <property type="molecule type" value="Genomic_DNA"/>
</dbReference>
<evidence type="ECO:0000313" key="4">
    <source>
        <dbReference type="EMBL" id="QTA89242.1"/>
    </source>
</evidence>
<dbReference type="AlphaFoldDB" id="A0A975BPD1"/>
<evidence type="ECO:0000256" key="2">
    <source>
        <dbReference type="SAM" id="Coils"/>
    </source>
</evidence>
<feature type="coiled-coil region" evidence="2">
    <location>
        <begin position="48"/>
        <end position="75"/>
    </location>
</feature>
<keyword evidence="5" id="KW-1185">Reference proteome</keyword>
<dbReference type="InterPro" id="IPR005537">
    <property type="entry name" value="RAMP_III_fam"/>
</dbReference>
<dbReference type="GO" id="GO:0051607">
    <property type="term" value="P:defense response to virus"/>
    <property type="evidence" value="ECO:0007669"/>
    <property type="project" value="UniProtKB-KW"/>
</dbReference>
<dbReference type="KEGG" id="dmm:dnm_052920"/>
<feature type="domain" description="CRISPR type III-associated protein" evidence="3">
    <location>
        <begin position="10"/>
        <end position="178"/>
    </location>
</feature>
<dbReference type="RefSeq" id="WP_207677969.1">
    <property type="nucleotide sequence ID" value="NZ_CP061800.1"/>
</dbReference>
<evidence type="ECO:0000259" key="3">
    <source>
        <dbReference type="Pfam" id="PF03787"/>
    </source>
</evidence>